<evidence type="ECO:0000313" key="4">
    <source>
        <dbReference type="EMBL" id="EWS81617.1"/>
    </source>
</evidence>
<dbReference type="InterPro" id="IPR029058">
    <property type="entry name" value="AB_hydrolase_fold"/>
</dbReference>
<dbReference type="InterPro" id="IPR050300">
    <property type="entry name" value="GDXG_lipolytic_enzyme"/>
</dbReference>
<evidence type="ECO:0000259" key="3">
    <source>
        <dbReference type="Pfam" id="PF07859"/>
    </source>
</evidence>
<dbReference type="EMBL" id="JDYK01000006">
    <property type="protein sequence ID" value="EWS81617.1"/>
    <property type="molecule type" value="Genomic_DNA"/>
</dbReference>
<dbReference type="SUPFAM" id="SSF53474">
    <property type="entry name" value="alpha/beta-Hydrolases"/>
    <property type="match status" value="1"/>
</dbReference>
<comment type="caution">
    <text evidence="4">The sequence shown here is derived from an EMBL/GenBank/DDBJ whole genome shotgun (WGS) entry which is preliminary data.</text>
</comment>
<accession>Z9JV25</accession>
<dbReference type="OrthoDB" id="9803828at2"/>
<keyword evidence="5" id="KW-1185">Reference proteome</keyword>
<name>Z9JV25_9MICO</name>
<keyword evidence="1 4" id="KW-0378">Hydrolase</keyword>
<dbReference type="STRING" id="396014.BF93_15690"/>
<dbReference type="RefSeq" id="WP_051486665.1">
    <property type="nucleotide sequence ID" value="NZ_BAAAOW010000012.1"/>
</dbReference>
<dbReference type="PANTHER" id="PTHR48081:SF8">
    <property type="entry name" value="ALPHA_BETA HYDROLASE FOLD-3 DOMAIN-CONTAINING PROTEIN-RELATED"/>
    <property type="match status" value="1"/>
</dbReference>
<dbReference type="PATRIC" id="fig|396014.3.peg.1483"/>
<sequence>MSDARAAETTPDLPVPPAPEDLAPARAAGRGLRLLSALPDTPYRLALRASQRPTLPGRDVVDRALVTREVTRIGDRTVPGVPVTWIDRDRARQAAVIHLHGGAHTIGETPAHWRWLEELRRRAGTAAAMVHYRMPPGHPFPRALEDAAGVVAELVREAELTPGRWILSGDSSGGGLALAVAQRLRDEGHGAPAALLLTSPWTDLTLSDPVIALQAGRDEVLTPQALERAGRLYAGQYVRTDPRLSPRFGGFHGLPPVHLVAGGDDILLGDARAAHASLADAGVPVEYHEQVGAPHDYPILIQGPSAQWALRRQIAFVRRICGLGQQAPQDAHAGDHA</sequence>
<evidence type="ECO:0000313" key="5">
    <source>
        <dbReference type="Proteomes" id="UP000023067"/>
    </source>
</evidence>
<dbReference type="HOGENOM" id="CLU_012494_13_1_11"/>
<dbReference type="AlphaFoldDB" id="Z9JV25"/>
<evidence type="ECO:0000256" key="2">
    <source>
        <dbReference type="SAM" id="MobiDB-lite"/>
    </source>
</evidence>
<gene>
    <name evidence="4" type="ORF">BF93_15690</name>
</gene>
<dbReference type="Proteomes" id="UP000023067">
    <property type="component" value="Unassembled WGS sequence"/>
</dbReference>
<proteinExistence type="predicted"/>
<feature type="domain" description="Alpha/beta hydrolase fold-3" evidence="3">
    <location>
        <begin position="96"/>
        <end position="297"/>
    </location>
</feature>
<dbReference type="GO" id="GO:0016787">
    <property type="term" value="F:hydrolase activity"/>
    <property type="evidence" value="ECO:0007669"/>
    <property type="project" value="UniProtKB-KW"/>
</dbReference>
<dbReference type="eggNOG" id="COG0657">
    <property type="taxonomic scope" value="Bacteria"/>
</dbReference>
<evidence type="ECO:0000256" key="1">
    <source>
        <dbReference type="ARBA" id="ARBA00022801"/>
    </source>
</evidence>
<feature type="region of interest" description="Disordered" evidence="2">
    <location>
        <begin position="1"/>
        <end position="23"/>
    </location>
</feature>
<dbReference type="Gene3D" id="3.40.50.1820">
    <property type="entry name" value="alpha/beta hydrolase"/>
    <property type="match status" value="1"/>
</dbReference>
<protein>
    <submittedName>
        <fullName evidence="4">Alpha/beta hydrolase</fullName>
    </submittedName>
</protein>
<dbReference type="InterPro" id="IPR013094">
    <property type="entry name" value="AB_hydrolase_3"/>
</dbReference>
<dbReference type="PANTHER" id="PTHR48081">
    <property type="entry name" value="AB HYDROLASE SUPERFAMILY PROTEIN C4A8.06C"/>
    <property type="match status" value="1"/>
</dbReference>
<organism evidence="4 5">
    <name type="scientific">Brachybacterium phenoliresistens</name>
    <dbReference type="NCBI Taxonomy" id="396014"/>
    <lineage>
        <taxon>Bacteria</taxon>
        <taxon>Bacillati</taxon>
        <taxon>Actinomycetota</taxon>
        <taxon>Actinomycetes</taxon>
        <taxon>Micrococcales</taxon>
        <taxon>Dermabacteraceae</taxon>
        <taxon>Brachybacterium</taxon>
    </lineage>
</organism>
<reference evidence="4 5" key="1">
    <citation type="submission" date="2014-02" db="EMBL/GenBank/DDBJ databases">
        <title>Genome sequence of Brachybacterium phenoliresistens strain W13A50.</title>
        <authorList>
            <person name="Wang X."/>
        </authorList>
    </citation>
    <scope>NUCLEOTIDE SEQUENCE [LARGE SCALE GENOMIC DNA]</scope>
    <source>
        <strain evidence="4 5">W13A50</strain>
    </source>
</reference>
<dbReference type="Pfam" id="PF07859">
    <property type="entry name" value="Abhydrolase_3"/>
    <property type="match status" value="1"/>
</dbReference>